<dbReference type="GO" id="GO:0006516">
    <property type="term" value="P:glycoprotein catabolic process"/>
    <property type="evidence" value="ECO:0007669"/>
    <property type="project" value="TreeGrafter"/>
</dbReference>
<proteinExistence type="predicted"/>
<evidence type="ECO:0000259" key="6">
    <source>
        <dbReference type="Pfam" id="PF17678"/>
    </source>
</evidence>
<evidence type="ECO:0000256" key="3">
    <source>
        <dbReference type="ARBA" id="ARBA00022837"/>
    </source>
</evidence>
<dbReference type="Proteomes" id="UP000285864">
    <property type="component" value="Unassembled WGS sequence"/>
</dbReference>
<evidence type="ECO:0000259" key="5">
    <source>
        <dbReference type="Pfam" id="PF07971"/>
    </source>
</evidence>
<evidence type="ECO:0000313" key="7">
    <source>
        <dbReference type="EMBL" id="RGR92594.1"/>
    </source>
</evidence>
<dbReference type="RefSeq" id="WP_118485119.1">
    <property type="nucleotide sequence ID" value="NZ_QRUU01000066.1"/>
</dbReference>
<dbReference type="Pfam" id="PF07971">
    <property type="entry name" value="Glyco_hydro_92"/>
    <property type="match status" value="1"/>
</dbReference>
<keyword evidence="8" id="KW-1185">Reference proteome</keyword>
<dbReference type="Gene3D" id="2.70.98.10">
    <property type="match status" value="1"/>
</dbReference>
<keyword evidence="3" id="KW-0106">Calcium</keyword>
<dbReference type="PROSITE" id="PS51257">
    <property type="entry name" value="PROKAR_LIPOPROTEIN"/>
    <property type="match status" value="1"/>
</dbReference>
<comment type="caution">
    <text evidence="7">The sequence shown here is derived from an EMBL/GenBank/DDBJ whole genome shotgun (WGS) entry which is preliminary data.</text>
</comment>
<evidence type="ECO:0000256" key="2">
    <source>
        <dbReference type="ARBA" id="ARBA00011245"/>
    </source>
</evidence>
<dbReference type="GO" id="GO:0005829">
    <property type="term" value="C:cytosol"/>
    <property type="evidence" value="ECO:0007669"/>
    <property type="project" value="TreeGrafter"/>
</dbReference>
<dbReference type="SUPFAM" id="SSF48208">
    <property type="entry name" value="Six-hairpin glycosidases"/>
    <property type="match status" value="1"/>
</dbReference>
<dbReference type="NCBIfam" id="TIGR01180">
    <property type="entry name" value="aman2_put"/>
    <property type="match status" value="1"/>
</dbReference>
<dbReference type="PANTHER" id="PTHR12143:SF39">
    <property type="entry name" value="SECRETED PROTEIN"/>
    <property type="match status" value="1"/>
</dbReference>
<dbReference type="PANTHER" id="PTHR12143">
    <property type="entry name" value="PEPTIDE N-GLYCANASE PNGASE -RELATED"/>
    <property type="match status" value="1"/>
</dbReference>
<dbReference type="Pfam" id="PF17678">
    <property type="entry name" value="Glyco_hydro_92N"/>
    <property type="match status" value="1"/>
</dbReference>
<evidence type="ECO:0000256" key="4">
    <source>
        <dbReference type="SAM" id="SignalP"/>
    </source>
</evidence>
<dbReference type="Gene3D" id="3.30.2080.10">
    <property type="entry name" value="GH92 mannosidase domain"/>
    <property type="match status" value="1"/>
</dbReference>
<evidence type="ECO:0000256" key="1">
    <source>
        <dbReference type="ARBA" id="ARBA00001913"/>
    </source>
</evidence>
<name>A0A412GCT8_9BACT</name>
<dbReference type="InterPro" id="IPR050883">
    <property type="entry name" value="PNGase"/>
</dbReference>
<dbReference type="InterPro" id="IPR041371">
    <property type="entry name" value="GH92_N"/>
</dbReference>
<dbReference type="GO" id="GO:0005975">
    <property type="term" value="P:carbohydrate metabolic process"/>
    <property type="evidence" value="ECO:0007669"/>
    <property type="project" value="InterPro"/>
</dbReference>
<feature type="chain" id="PRO_5019367940" evidence="4">
    <location>
        <begin position="24"/>
        <end position="740"/>
    </location>
</feature>
<dbReference type="GO" id="GO:0030246">
    <property type="term" value="F:carbohydrate binding"/>
    <property type="evidence" value="ECO:0007669"/>
    <property type="project" value="InterPro"/>
</dbReference>
<keyword evidence="4" id="KW-0732">Signal</keyword>
<dbReference type="InterPro" id="IPR005887">
    <property type="entry name" value="GH92_a_mannosidase_put"/>
</dbReference>
<dbReference type="Gene3D" id="1.20.1050.60">
    <property type="entry name" value="alpha-1,2-mannosidase"/>
    <property type="match status" value="1"/>
</dbReference>
<dbReference type="AlphaFoldDB" id="A0A412GCT8"/>
<comment type="subunit">
    <text evidence="2">Monomer.</text>
</comment>
<gene>
    <name evidence="7" type="ORF">DWY20_12560</name>
</gene>
<protein>
    <submittedName>
        <fullName evidence="7">Glycoside hydrolase family 92 protein</fullName>
    </submittedName>
</protein>
<comment type="cofactor">
    <cofactor evidence="1">
        <name>Ca(2+)</name>
        <dbReference type="ChEBI" id="CHEBI:29108"/>
    </cofactor>
</comment>
<dbReference type="Gene3D" id="1.20.1610.10">
    <property type="entry name" value="alpha-1,2-mannosidases domains"/>
    <property type="match status" value="1"/>
</dbReference>
<dbReference type="FunFam" id="1.20.1610.10:FF:000001">
    <property type="entry name" value="Putative alpha-1,2-mannosidase"/>
    <property type="match status" value="1"/>
</dbReference>
<sequence length="740" mass="83488">MRLKTIPLYAVLAFAACTSPNQSSNMTEDYTQYVNPFIGTDFTGNTYPGAQVPFGMVQLSPDNGLPGWDRISGYFYPDSTIAGFSHTHLSGTGAGDLYDVSFMPVTLPYKEAEAPLGIHSKFSHANESAYAGYYQVKLDDYNINVELTATERCGIQRYTFPKAEAAIFLNLSKAMNWDATQDSHIEAVDSVTIRGYRYSDGWARGQKIYFCTRFSRPFNAMTTDSTAIEKDGKRIGTGVIARFDYTTEENEQITLATAISGVSMEGAAKNLQAEAPDNNFDTYLEKAKDMWNKELAKIQIDTPDKDEKTVFYTALYHSMLAPTIYSDVDGSYYGPDKQVHHADGWTNYSTFSLWDTYRASHPLFTYTQPERTNDMVKSFLAFYEQNGRLPVWNFYGSETDMMIGYHAVPVIVDAYLKGIGDFDAEKALAACVATANIDEYRGIGVYKEKGYIPYDLHDQYNNENWSLSKTLEYAFDDYCIAEMAKKMGKEDIAKQFYARAANYKNVYNPATSFMQPRDMKGNFIENFKADEYTPHICESNGWQYFWSVQHDVNGLIELTGGKDRFAQKLDSMFTFHPTDKDELPIFSTGMIGQYAHGNEPSHHVAYLYNAAGQPWKGQQYISQITHELYTNTPAGLCGNEDCGQMSAWYVFSAMGFYPVNPVSGMYEIGSPAFPKVQLHLNNGKTFTVIAENASRENCYIQSIKLNGVAYDKSYITHQQIMEGATLEIKMGNKPGYIWYK</sequence>
<dbReference type="FunFam" id="3.30.2080.10:FF:000001">
    <property type="entry name" value="Alpha-1,2-mannosidase subfamily"/>
    <property type="match status" value="1"/>
</dbReference>
<dbReference type="GO" id="GO:0000224">
    <property type="term" value="F:peptide-N4-(N-acetyl-beta-glucosaminyl)asparagine amidase activity"/>
    <property type="evidence" value="ECO:0007669"/>
    <property type="project" value="TreeGrafter"/>
</dbReference>
<dbReference type="FunFam" id="1.20.1050.60:FF:000001">
    <property type="entry name" value="Putative alpha-1,2-mannosidase"/>
    <property type="match status" value="1"/>
</dbReference>
<dbReference type="InterPro" id="IPR008928">
    <property type="entry name" value="6-hairpin_glycosidase_sf"/>
</dbReference>
<evidence type="ECO:0000313" key="8">
    <source>
        <dbReference type="Proteomes" id="UP000285864"/>
    </source>
</evidence>
<feature type="signal peptide" evidence="4">
    <location>
        <begin position="1"/>
        <end position="23"/>
    </location>
</feature>
<reference evidence="7 8" key="1">
    <citation type="submission" date="2018-08" db="EMBL/GenBank/DDBJ databases">
        <title>A genome reference for cultivated species of the human gut microbiota.</title>
        <authorList>
            <person name="Zou Y."/>
            <person name="Xue W."/>
            <person name="Luo G."/>
        </authorList>
    </citation>
    <scope>NUCLEOTIDE SEQUENCE [LARGE SCALE GENOMIC DNA]</scope>
    <source>
        <strain evidence="7 8">AF24-2</strain>
    </source>
</reference>
<dbReference type="InterPro" id="IPR014718">
    <property type="entry name" value="GH-type_carb-bd"/>
</dbReference>
<dbReference type="EMBL" id="QRUU01000066">
    <property type="protein sequence ID" value="RGR92594.1"/>
    <property type="molecule type" value="Genomic_DNA"/>
</dbReference>
<feature type="domain" description="Glycosyl hydrolase family 92 N-terminal" evidence="6">
    <location>
        <begin position="33"/>
        <end position="260"/>
    </location>
</feature>
<feature type="domain" description="Glycosyl hydrolase family 92" evidence="5">
    <location>
        <begin position="266"/>
        <end position="732"/>
    </location>
</feature>
<organism evidence="7 8">
    <name type="scientific">Phocaeicola coprocola</name>
    <dbReference type="NCBI Taxonomy" id="310298"/>
    <lineage>
        <taxon>Bacteria</taxon>
        <taxon>Pseudomonadati</taxon>
        <taxon>Bacteroidota</taxon>
        <taxon>Bacteroidia</taxon>
        <taxon>Bacteroidales</taxon>
        <taxon>Bacteroidaceae</taxon>
        <taxon>Phocaeicola</taxon>
    </lineage>
</organism>
<accession>A0A412GCT8</accession>
<keyword evidence="7" id="KW-0378">Hydrolase</keyword>
<dbReference type="InterPro" id="IPR012939">
    <property type="entry name" value="Glyco_hydro_92"/>
</dbReference>